<accession>A0AB39M9M1</accession>
<protein>
    <submittedName>
        <fullName evidence="2">Uncharacterized protein</fullName>
    </submittedName>
</protein>
<dbReference type="RefSeq" id="WP_369187981.1">
    <property type="nucleotide sequence ID" value="NZ_CP163431.1"/>
</dbReference>
<evidence type="ECO:0000256" key="1">
    <source>
        <dbReference type="SAM" id="MobiDB-lite"/>
    </source>
</evidence>
<evidence type="ECO:0000313" key="2">
    <source>
        <dbReference type="EMBL" id="XDQ01638.1"/>
    </source>
</evidence>
<reference evidence="2" key="1">
    <citation type="submission" date="2024-07" db="EMBL/GenBank/DDBJ databases">
        <authorList>
            <person name="Yu S.T."/>
        </authorList>
    </citation>
    <scope>NUCLEOTIDE SEQUENCE</scope>
    <source>
        <strain evidence="2">R08</strain>
    </source>
</reference>
<sequence>MGYDEGDEPAVSGGGIVEVDDEAVVDLGEGFEDVVELGGAQPYPAVVEGGVGAAADHGRAPAGEGDPVALPPDTGIRGR</sequence>
<dbReference type="AlphaFoldDB" id="A0AB39M9M1"/>
<feature type="region of interest" description="Disordered" evidence="1">
    <location>
        <begin position="54"/>
        <end position="79"/>
    </location>
</feature>
<organism evidence="2">
    <name type="scientific">Streptomyces sp. R08</name>
    <dbReference type="NCBI Taxonomy" id="3238624"/>
    <lineage>
        <taxon>Bacteria</taxon>
        <taxon>Bacillati</taxon>
        <taxon>Actinomycetota</taxon>
        <taxon>Actinomycetes</taxon>
        <taxon>Kitasatosporales</taxon>
        <taxon>Streptomycetaceae</taxon>
        <taxon>Streptomyces</taxon>
    </lineage>
</organism>
<name>A0AB39M9M1_9ACTN</name>
<gene>
    <name evidence="2" type="ORF">AB5J58_16170</name>
</gene>
<dbReference type="EMBL" id="CP163431">
    <property type="protein sequence ID" value="XDQ01638.1"/>
    <property type="molecule type" value="Genomic_DNA"/>
</dbReference>
<proteinExistence type="predicted"/>